<dbReference type="AlphaFoldDB" id="A0A401FPF0"/>
<proteinExistence type="predicted"/>
<dbReference type="EMBL" id="BEXA01000008">
    <property type="protein sequence ID" value="GAY74242.1"/>
    <property type="molecule type" value="Genomic_DNA"/>
</dbReference>
<accession>A0A401FPF0</accession>
<evidence type="ECO:0000313" key="1">
    <source>
        <dbReference type="EMBL" id="GAY74242.1"/>
    </source>
</evidence>
<reference evidence="1 2" key="1">
    <citation type="submission" date="2017-11" db="EMBL/GenBank/DDBJ databases">
        <title>Draft Genome Sequence of Lactobacillus curieae NBRC 111893 isolated from Koso, a Japanese sugar-Vegetable Fermented Beverage.</title>
        <authorList>
            <person name="Chiou T.Y."/>
            <person name="Oshima K."/>
            <person name="Suda W."/>
            <person name="Hattori M."/>
            <person name="Takahashi T."/>
        </authorList>
    </citation>
    <scope>NUCLEOTIDE SEQUENCE [LARGE SCALE GENOMIC DNA]</scope>
    <source>
        <strain evidence="1 2">NBRC111893</strain>
    </source>
</reference>
<gene>
    <name evidence="1" type="ORF">NBRC111893_2388</name>
</gene>
<name>A0A401FPF0_9LACO</name>
<keyword evidence="2" id="KW-1185">Reference proteome</keyword>
<dbReference type="Proteomes" id="UP000286974">
    <property type="component" value="Unassembled WGS sequence"/>
</dbReference>
<sequence>MIYEGEIKWQDQKKMGWIISRLMLIFQPMKNRSNYGRI</sequence>
<evidence type="ECO:0000313" key="2">
    <source>
        <dbReference type="Proteomes" id="UP000286974"/>
    </source>
</evidence>
<comment type="caution">
    <text evidence="1">The sequence shown here is derived from an EMBL/GenBank/DDBJ whole genome shotgun (WGS) entry which is preliminary data.</text>
</comment>
<organism evidence="1 2">
    <name type="scientific">Lentilactobacillus kosonis</name>
    <dbReference type="NCBI Taxonomy" id="2810561"/>
    <lineage>
        <taxon>Bacteria</taxon>
        <taxon>Bacillati</taxon>
        <taxon>Bacillota</taxon>
        <taxon>Bacilli</taxon>
        <taxon>Lactobacillales</taxon>
        <taxon>Lactobacillaceae</taxon>
        <taxon>Lentilactobacillus</taxon>
    </lineage>
</organism>
<protein>
    <submittedName>
        <fullName evidence="1">Uncharacterized protein</fullName>
    </submittedName>
</protein>